<dbReference type="InterPro" id="IPR016187">
    <property type="entry name" value="CTDL_fold"/>
</dbReference>
<dbReference type="OrthoDB" id="6355241at2759"/>
<evidence type="ECO:0000313" key="5">
    <source>
        <dbReference type="Proteomes" id="UP000318571"/>
    </source>
</evidence>
<dbReference type="CDD" id="cd00037">
    <property type="entry name" value="CLECT"/>
    <property type="match status" value="1"/>
</dbReference>
<organism evidence="4 5">
    <name type="scientific">Tigriopus californicus</name>
    <name type="common">Marine copepod</name>
    <dbReference type="NCBI Taxonomy" id="6832"/>
    <lineage>
        <taxon>Eukaryota</taxon>
        <taxon>Metazoa</taxon>
        <taxon>Ecdysozoa</taxon>
        <taxon>Arthropoda</taxon>
        <taxon>Crustacea</taxon>
        <taxon>Multicrustacea</taxon>
        <taxon>Hexanauplia</taxon>
        <taxon>Copepoda</taxon>
        <taxon>Harpacticoida</taxon>
        <taxon>Harpacticidae</taxon>
        <taxon>Tigriopus</taxon>
    </lineage>
</organism>
<keyword evidence="2" id="KW-1133">Transmembrane helix</keyword>
<dbReference type="SUPFAM" id="SSF56436">
    <property type="entry name" value="C-type lectin-like"/>
    <property type="match status" value="1"/>
</dbReference>
<dbReference type="PROSITE" id="PS50041">
    <property type="entry name" value="C_TYPE_LECTIN_2"/>
    <property type="match status" value="1"/>
</dbReference>
<feature type="domain" description="C-type lectin" evidence="3">
    <location>
        <begin position="313"/>
        <end position="429"/>
    </location>
</feature>
<keyword evidence="5" id="KW-1185">Reference proteome</keyword>
<dbReference type="InterPro" id="IPR016186">
    <property type="entry name" value="C-type_lectin-like/link_sf"/>
</dbReference>
<dbReference type="PANTHER" id="PTHR22801">
    <property type="entry name" value="LITHOSTATHINE"/>
    <property type="match status" value="1"/>
</dbReference>
<evidence type="ECO:0000256" key="1">
    <source>
        <dbReference type="ARBA" id="ARBA00023157"/>
    </source>
</evidence>
<protein>
    <recommendedName>
        <fullName evidence="3">C-type lectin domain-containing protein</fullName>
    </recommendedName>
</protein>
<dbReference type="OMA" id="SETNIKF"/>
<evidence type="ECO:0000256" key="2">
    <source>
        <dbReference type="SAM" id="Phobius"/>
    </source>
</evidence>
<keyword evidence="2" id="KW-0812">Transmembrane</keyword>
<dbReference type="EMBL" id="VCGU01000004">
    <property type="protein sequence ID" value="TRY77121.1"/>
    <property type="molecule type" value="Genomic_DNA"/>
</dbReference>
<reference evidence="4 5" key="1">
    <citation type="journal article" date="2018" name="Nat. Ecol. Evol.">
        <title>Genomic signatures of mitonuclear coevolution across populations of Tigriopus californicus.</title>
        <authorList>
            <person name="Barreto F.S."/>
            <person name="Watson E.T."/>
            <person name="Lima T.G."/>
            <person name="Willett C.S."/>
            <person name="Edmands S."/>
            <person name="Li W."/>
            <person name="Burton R.S."/>
        </authorList>
    </citation>
    <scope>NUCLEOTIDE SEQUENCE [LARGE SCALE GENOMIC DNA]</scope>
    <source>
        <strain evidence="4 5">San Diego</strain>
    </source>
</reference>
<dbReference type="Gene3D" id="3.10.100.10">
    <property type="entry name" value="Mannose-Binding Protein A, subunit A"/>
    <property type="match status" value="1"/>
</dbReference>
<name>A0A553PHF8_TIGCA</name>
<dbReference type="Pfam" id="PF00059">
    <property type="entry name" value="Lectin_C"/>
    <property type="match status" value="1"/>
</dbReference>
<dbReference type="InterPro" id="IPR050801">
    <property type="entry name" value="Ca-Dep_Lectins_ImmuneDev"/>
</dbReference>
<comment type="caution">
    <text evidence="4">The sequence shown here is derived from an EMBL/GenBank/DDBJ whole genome shotgun (WGS) entry which is preliminary data.</text>
</comment>
<dbReference type="Proteomes" id="UP000318571">
    <property type="component" value="Chromosome 5"/>
</dbReference>
<accession>A0A553PHF8</accession>
<dbReference type="PROSITE" id="PS00615">
    <property type="entry name" value="C_TYPE_LECTIN_1"/>
    <property type="match status" value="1"/>
</dbReference>
<dbReference type="AlphaFoldDB" id="A0A553PHF8"/>
<proteinExistence type="predicted"/>
<dbReference type="InterPro" id="IPR018378">
    <property type="entry name" value="C-type_lectin_CS"/>
</dbReference>
<keyword evidence="1" id="KW-1015">Disulfide bond</keyword>
<keyword evidence="2" id="KW-0472">Membrane</keyword>
<sequence>MAYCKMDMLDLRNSKTSSSHNYFKFGILISLMTIITSVIVYAFAFILYGGYFHAECGCSYNRTEIISLQAQIENQSQNIQDMLPNFRNDLAEIQEQMSQQIMNVRQEIQSQANSVEQKANEFASVADKNITQTLELMSQEHGESVQVLEEMNKKIADIQEAKIFKEEIVDDLRSQMFNVSANTEMLEVIHIKLNSTEQLIKDLTLWKEYGFEDVLQYHLEESSILLDQKLTHRFVQMIKAEIQLSQDAMKEVMDGMLAYYDQFEARLNKSSIHLNLIKANVSQSLDKMKTSLLETIKTDPSFQEVLLPKSPVYEFPHSDKRMTYNEALQYCAQKGGHLPMFQSSNPEPEYATLLAKATERNIELFWLGATDIGNEGLFTWSDGTPMVFTRWNRKEPNNHNGNEHCVEVRTSSRVWNDSSCEKKRRVICQL</sequence>
<dbReference type="STRING" id="6832.A0A553PHF8"/>
<evidence type="ECO:0000313" key="4">
    <source>
        <dbReference type="EMBL" id="TRY77121.1"/>
    </source>
</evidence>
<dbReference type="InterPro" id="IPR001304">
    <property type="entry name" value="C-type_lectin-like"/>
</dbReference>
<dbReference type="SMART" id="SM00034">
    <property type="entry name" value="CLECT"/>
    <property type="match status" value="1"/>
</dbReference>
<feature type="transmembrane region" description="Helical" evidence="2">
    <location>
        <begin position="21"/>
        <end position="51"/>
    </location>
</feature>
<gene>
    <name evidence="4" type="ORF">TCAL_05677</name>
</gene>
<dbReference type="PANTHER" id="PTHR22801:SF63">
    <property type="entry name" value="C-TYPE LECTIN DOMAIN-CONTAINING PROTEIN"/>
    <property type="match status" value="1"/>
</dbReference>
<evidence type="ECO:0000259" key="3">
    <source>
        <dbReference type="PROSITE" id="PS50041"/>
    </source>
</evidence>